<feature type="transmembrane region" description="Helical" evidence="12">
    <location>
        <begin position="103"/>
        <end position="128"/>
    </location>
</feature>
<organismHost>
    <name type="scientific">Homo sapiens</name>
    <name type="common">Human</name>
    <dbReference type="NCBI Taxonomy" id="9606"/>
</organismHost>
<evidence type="ECO:0000256" key="4">
    <source>
        <dbReference type="ARBA" id="ARBA00007652"/>
    </source>
</evidence>
<proteinExistence type="inferred from homology"/>
<keyword evidence="8" id="KW-0946">Virion</keyword>
<dbReference type="GO" id="GO:0044200">
    <property type="term" value="C:host cell nuclear membrane"/>
    <property type="evidence" value="ECO:0007669"/>
    <property type="project" value="UniProtKB-SubCell"/>
</dbReference>
<evidence type="ECO:0000256" key="7">
    <source>
        <dbReference type="ARBA" id="ARBA00022812"/>
    </source>
</evidence>
<protein>
    <submittedName>
        <fullName evidence="13">ORF39</fullName>
    </submittedName>
</protein>
<evidence type="ECO:0000256" key="5">
    <source>
        <dbReference type="ARBA" id="ARBA00022562"/>
    </source>
</evidence>
<dbReference type="Pfam" id="PF04544">
    <property type="entry name" value="Herpes_UL20"/>
    <property type="match status" value="1"/>
</dbReference>
<keyword evidence="7" id="KW-1040">Host Golgi apparatus</keyword>
<keyword evidence="11 12" id="KW-0472">Membrane</keyword>
<dbReference type="EMBL" id="KP771908">
    <property type="protein sequence ID" value="AKG57496.1"/>
    <property type="molecule type" value="Genomic_DNA"/>
</dbReference>
<name>A0A0F7GLS0_HHV3</name>
<dbReference type="GO" id="GO:0044423">
    <property type="term" value="C:virion component"/>
    <property type="evidence" value="ECO:0007669"/>
    <property type="project" value="UniProtKB-KW"/>
</dbReference>
<feature type="transmembrane region" description="Helical" evidence="12">
    <location>
        <begin position="76"/>
        <end position="97"/>
    </location>
</feature>
<organism evidence="13">
    <name type="scientific">Human herpesvirus 3</name>
    <name type="common">HHV-3</name>
    <name type="synonym">Varicella-zoster virus</name>
    <dbReference type="NCBI Taxonomy" id="10335"/>
    <lineage>
        <taxon>Viruses</taxon>
        <taxon>Duplodnaviria</taxon>
        <taxon>Heunggongvirae</taxon>
        <taxon>Peploviricota</taxon>
        <taxon>Herviviricetes</taxon>
        <taxon>Herpesvirales</taxon>
        <taxon>Orthoherpesviridae</taxon>
        <taxon>Alphaherpesvirinae</taxon>
        <taxon>Varicellovirus</taxon>
        <taxon>Varicellovirus humanalpha3</taxon>
    </lineage>
</organism>
<gene>
    <name evidence="13" type="primary">ORF39</name>
</gene>
<feature type="transmembrane region" description="Helical" evidence="12">
    <location>
        <begin position="144"/>
        <end position="165"/>
    </location>
</feature>
<keyword evidence="5" id="KW-1048">Host nucleus</keyword>
<evidence type="ECO:0000256" key="3">
    <source>
        <dbReference type="ARBA" id="ARBA00004634"/>
    </source>
</evidence>
<feature type="transmembrane region" description="Helical" evidence="12">
    <location>
        <begin position="202"/>
        <end position="225"/>
    </location>
</feature>
<evidence type="ECO:0000313" key="13">
    <source>
        <dbReference type="EMBL" id="AKG57496.1"/>
    </source>
</evidence>
<evidence type="ECO:0000256" key="12">
    <source>
        <dbReference type="SAM" id="Phobius"/>
    </source>
</evidence>
<evidence type="ECO:0000256" key="10">
    <source>
        <dbReference type="ARBA" id="ARBA00022989"/>
    </source>
</evidence>
<dbReference type="GO" id="GO:0044178">
    <property type="term" value="C:host cell Golgi membrane"/>
    <property type="evidence" value="ECO:0007669"/>
    <property type="project" value="UniProtKB-SubCell"/>
</dbReference>
<comment type="subcellular location">
    <subcellularLocation>
        <location evidence="1">Host Golgi apparatus membrane</location>
        <topology evidence="1">Multi-pass membrane protein</topology>
    </subcellularLocation>
    <subcellularLocation>
        <location evidence="3">Host nucleus membrane</location>
        <topology evidence="3">Multi-pass membrane protein</topology>
    </subcellularLocation>
    <subcellularLocation>
        <location evidence="2">Virion</location>
    </subcellularLocation>
</comment>
<comment type="similarity">
    <text evidence="4">Belongs to the alphaherpesvirinae UL20 family.</text>
</comment>
<evidence type="ECO:0000256" key="1">
    <source>
        <dbReference type="ARBA" id="ARBA00004252"/>
    </source>
</evidence>
<dbReference type="InterPro" id="IPR007629">
    <property type="entry name" value="Herpes_UL20"/>
</dbReference>
<evidence type="ECO:0000256" key="9">
    <source>
        <dbReference type="ARBA" id="ARBA00022870"/>
    </source>
</evidence>
<keyword evidence="10 12" id="KW-1133">Transmembrane helix</keyword>
<sequence>MNPPQARVSEQTKDLLSVMVTQHPEEDAKVCKSSDNSPLYNTMVMLSYGGDTDLLLSSACTRTSTVNRSAFTQHSVFYIISTVLIQPICCIFFFFYYKATRCMLLFTAGLLLTILHHFRLIIMLLCVYRNIRSDLLPLSTSQQLLLGIIVVTRTMLFCITAYYTLFIDTRVFFLITGHLQSEVIFPDSVSKILPVSWGPSPAVLLVMAAVIYAMDCLVDTVSFIGPRVWVRVMLKTSISF</sequence>
<evidence type="ECO:0000256" key="8">
    <source>
        <dbReference type="ARBA" id="ARBA00022844"/>
    </source>
</evidence>
<evidence type="ECO:0000256" key="6">
    <source>
        <dbReference type="ARBA" id="ARBA00022692"/>
    </source>
</evidence>
<dbReference type="EMBL" id="KP771909">
    <property type="protein sequence ID" value="AKG57569.1"/>
    <property type="molecule type" value="Genomic_DNA"/>
</dbReference>
<evidence type="ECO:0000313" key="14">
    <source>
        <dbReference type="EMBL" id="AKG57569.1"/>
    </source>
</evidence>
<keyword evidence="9" id="KW-1043">Host membrane</keyword>
<keyword evidence="6 12" id="KW-0812">Transmembrane</keyword>
<evidence type="ECO:0000256" key="2">
    <source>
        <dbReference type="ARBA" id="ARBA00004328"/>
    </source>
</evidence>
<accession>A0A0F7GLS0</accession>
<dbReference type="GO" id="GO:0019058">
    <property type="term" value="P:viral life cycle"/>
    <property type="evidence" value="ECO:0007669"/>
    <property type="project" value="InterPro"/>
</dbReference>
<reference evidence="13" key="1">
    <citation type="journal article" date="2015" name="J. Virol.">
        <title>Recombination of Globally Circulating Varicella-Zoster Virus.</title>
        <authorList>
            <person name="Norberg P."/>
            <person name="Depledge D.P."/>
            <person name="Kundu S."/>
            <person name="Atkinson C."/>
            <person name="Brown J."/>
            <person name="Haque T."/>
            <person name="Hussaini Y."/>
            <person name="MacMahon E."/>
            <person name="Molyneaux P."/>
            <person name="Papaevangelou V."/>
            <person name="Sengupta N."/>
            <person name="Koay E.S."/>
            <person name="Tang J.W."/>
            <person name="Underhill G.S."/>
            <person name="Grahn A."/>
            <person name="Studahl M."/>
            <person name="Breuer J."/>
            <person name="Bergstrom T."/>
        </authorList>
    </citation>
    <scope>NUCLEOTIDE SEQUENCE</scope>
    <source>
        <strain evidence="13">Var/Cli/UK/CSF/2912/2012</strain>
        <strain evidence="14">Var/Cli/UK/Ves/0201/2013</strain>
    </source>
</reference>
<evidence type="ECO:0000256" key="11">
    <source>
        <dbReference type="ARBA" id="ARBA00023136"/>
    </source>
</evidence>